<accession>A0ABT2MZQ0</accession>
<protein>
    <submittedName>
        <fullName evidence="2">DUF5895 domain-containing protein</fullName>
    </submittedName>
</protein>
<keyword evidence="3" id="KW-1185">Reference proteome</keyword>
<dbReference type="Pfam" id="PF19247">
    <property type="entry name" value="DUF5895"/>
    <property type="match status" value="1"/>
</dbReference>
<dbReference type="RefSeq" id="WP_368009572.1">
    <property type="nucleotide sequence ID" value="NZ_JAMXFF010000076.1"/>
</dbReference>
<reference evidence="2 3" key="1">
    <citation type="journal article" date="2022" name="Front. Microbiol.">
        <title>High genomic differentiation and limited gene flow indicate recent cryptic speciation within the genus Laspinema (cyanobacteria).</title>
        <authorList>
            <person name="Stanojkovic A."/>
            <person name="Skoupy S."/>
            <person name="Skaloud P."/>
            <person name="Dvorak P."/>
        </authorList>
    </citation>
    <scope>NUCLEOTIDE SEQUENCE [LARGE SCALE GENOMIC DNA]</scope>
    <source>
        <strain evidence="2 3">D2a</strain>
    </source>
</reference>
<sequence length="294" mass="32963">MNPSATFDFEDEKFKAPPSKLLPWCQMINPTLHLDGLKPYGLAIKLEQARASGFTPDENWQPVEHEFSTGAIETLLMTTTPRMLIVRQGPICLKDRMTGDIVGRLSDFYDAFKAARPKYKTFTRYLIFLVGQDQKLLHQTPLRLTLSGSSGAGFGMAYRYGQAGTVTGFTAELEQAYADFRRQPYTPKGSLFHAHGIFCPTFEAVEKGMGSNTAWVASTSDYEHPTASNLGDYMIPSNSEESNLICETFEEYKDFGQDIPKVETPKVETATPTSTLESNAYAYEDEFEYPEPPY</sequence>
<evidence type="ECO:0000259" key="1">
    <source>
        <dbReference type="Pfam" id="PF19247"/>
    </source>
</evidence>
<gene>
    <name evidence="2" type="ORF">NG799_27900</name>
</gene>
<feature type="domain" description="DUF5895" evidence="1">
    <location>
        <begin position="8"/>
        <end position="159"/>
    </location>
</feature>
<comment type="caution">
    <text evidence="2">The sequence shown here is derived from an EMBL/GenBank/DDBJ whole genome shotgun (WGS) entry which is preliminary data.</text>
</comment>
<dbReference type="Proteomes" id="UP001525890">
    <property type="component" value="Unassembled WGS sequence"/>
</dbReference>
<organism evidence="2 3">
    <name type="scientific">Laspinema palackyanum D2a</name>
    <dbReference type="NCBI Taxonomy" id="2953684"/>
    <lineage>
        <taxon>Bacteria</taxon>
        <taxon>Bacillati</taxon>
        <taxon>Cyanobacteriota</taxon>
        <taxon>Cyanophyceae</taxon>
        <taxon>Oscillatoriophycideae</taxon>
        <taxon>Oscillatoriales</taxon>
        <taxon>Laspinemataceae</taxon>
        <taxon>Laspinema</taxon>
        <taxon>Laspinema palackyanum</taxon>
    </lineage>
</organism>
<dbReference type="InterPro" id="IPR045414">
    <property type="entry name" value="DUF5895"/>
</dbReference>
<name>A0ABT2MZQ0_9CYAN</name>
<proteinExistence type="predicted"/>
<evidence type="ECO:0000313" key="3">
    <source>
        <dbReference type="Proteomes" id="UP001525890"/>
    </source>
</evidence>
<evidence type="ECO:0000313" key="2">
    <source>
        <dbReference type="EMBL" id="MCT7970143.1"/>
    </source>
</evidence>
<dbReference type="EMBL" id="JAMXFF010000076">
    <property type="protein sequence ID" value="MCT7970143.1"/>
    <property type="molecule type" value="Genomic_DNA"/>
</dbReference>